<dbReference type="InterPro" id="IPR041625">
    <property type="entry name" value="Beta-mannosidase_Ig"/>
</dbReference>
<evidence type="ECO:0000256" key="6">
    <source>
        <dbReference type="ARBA" id="ARBA00012754"/>
    </source>
</evidence>
<accession>A0A2U2B8I7</accession>
<proteinExistence type="inferred from homology"/>
<dbReference type="GO" id="GO:0005576">
    <property type="term" value="C:extracellular region"/>
    <property type="evidence" value="ECO:0007669"/>
    <property type="project" value="UniProtKB-SubCell"/>
</dbReference>
<feature type="domain" description="Beta-mannosidase-like galactose-binding" evidence="19">
    <location>
        <begin position="10"/>
        <end position="187"/>
    </location>
</feature>
<keyword evidence="9" id="KW-0378">Hydrolase</keyword>
<keyword evidence="10" id="KW-0325">Glycoprotein</keyword>
<evidence type="ECO:0000256" key="14">
    <source>
        <dbReference type="ARBA" id="ARBA00041069"/>
    </source>
</evidence>
<evidence type="ECO:0000259" key="19">
    <source>
        <dbReference type="Pfam" id="PF22666"/>
    </source>
</evidence>
<evidence type="ECO:0000259" key="17">
    <source>
        <dbReference type="Pfam" id="PF17753"/>
    </source>
</evidence>
<organism evidence="20 21">
    <name type="scientific">Marinilabilia rubra</name>
    <dbReference type="NCBI Taxonomy" id="2162893"/>
    <lineage>
        <taxon>Bacteria</taxon>
        <taxon>Pseudomonadati</taxon>
        <taxon>Bacteroidota</taxon>
        <taxon>Bacteroidia</taxon>
        <taxon>Marinilabiliales</taxon>
        <taxon>Marinilabiliaceae</taxon>
        <taxon>Marinilabilia</taxon>
    </lineage>
</organism>
<dbReference type="AlphaFoldDB" id="A0A2U2B8I7"/>
<evidence type="ECO:0000259" key="18">
    <source>
        <dbReference type="Pfam" id="PF17786"/>
    </source>
</evidence>
<feature type="domain" description="Beta-mannosidase Ig-fold" evidence="17">
    <location>
        <begin position="765"/>
        <end position="838"/>
    </location>
</feature>
<dbReference type="PANTHER" id="PTHR43730:SF1">
    <property type="entry name" value="BETA-MANNOSIDASE"/>
    <property type="match status" value="1"/>
</dbReference>
<feature type="domain" description="Glycoside hydrolase family 2 immunoglobulin-like beta-sandwich" evidence="16">
    <location>
        <begin position="198"/>
        <end position="303"/>
    </location>
</feature>
<dbReference type="Gene3D" id="3.20.20.80">
    <property type="entry name" value="Glycosidases"/>
    <property type="match status" value="1"/>
</dbReference>
<dbReference type="GO" id="GO:0005764">
    <property type="term" value="C:lysosome"/>
    <property type="evidence" value="ECO:0007669"/>
    <property type="project" value="UniProtKB-SubCell"/>
</dbReference>
<dbReference type="Pfam" id="PF00703">
    <property type="entry name" value="Glyco_hydro_2"/>
    <property type="match status" value="1"/>
</dbReference>
<evidence type="ECO:0000256" key="9">
    <source>
        <dbReference type="ARBA" id="ARBA00022801"/>
    </source>
</evidence>
<comment type="catalytic activity">
    <reaction evidence="1">
        <text>Hydrolysis of terminal, non-reducing beta-D-mannose residues in beta-D-mannosides.</text>
        <dbReference type="EC" id="3.2.1.25"/>
    </reaction>
</comment>
<feature type="domain" description="Mannosidase Ig/CBM-like" evidence="18">
    <location>
        <begin position="672"/>
        <end position="759"/>
    </location>
</feature>
<dbReference type="InterPro" id="IPR006102">
    <property type="entry name" value="Ig-like_GH2"/>
</dbReference>
<dbReference type="GO" id="GO:0005975">
    <property type="term" value="P:carbohydrate metabolic process"/>
    <property type="evidence" value="ECO:0007669"/>
    <property type="project" value="InterPro"/>
</dbReference>
<comment type="pathway">
    <text evidence="4">Glycan metabolism; N-glycan degradation.</text>
</comment>
<evidence type="ECO:0000256" key="1">
    <source>
        <dbReference type="ARBA" id="ARBA00000829"/>
    </source>
</evidence>
<dbReference type="InterPro" id="IPR017853">
    <property type="entry name" value="GH"/>
</dbReference>
<evidence type="ECO:0000256" key="5">
    <source>
        <dbReference type="ARBA" id="ARBA00011738"/>
    </source>
</evidence>
<evidence type="ECO:0000256" key="15">
    <source>
        <dbReference type="ARBA" id="ARBA00041614"/>
    </source>
</evidence>
<evidence type="ECO:0000259" key="16">
    <source>
        <dbReference type="Pfam" id="PF00703"/>
    </source>
</evidence>
<keyword evidence="7" id="KW-0964">Secreted</keyword>
<dbReference type="InterPro" id="IPR054593">
    <property type="entry name" value="Beta-mannosidase-like_N2"/>
</dbReference>
<dbReference type="Gene3D" id="2.60.40.10">
    <property type="entry name" value="Immunoglobulins"/>
    <property type="match status" value="3"/>
</dbReference>
<evidence type="ECO:0000256" key="10">
    <source>
        <dbReference type="ARBA" id="ARBA00023180"/>
    </source>
</evidence>
<keyword evidence="21" id="KW-1185">Reference proteome</keyword>
<comment type="similarity">
    <text evidence="13">Belongs to the glycosyl hydrolase 2 family. Beta-mannosidase B subfamily.</text>
</comment>
<sequence length="841" mass="97216">MLSIELDQNWQFSQAGLNVWSDARVPGTVHTDLLRNGIIDDPFYRTNEKDLQWIDKVDWSYRTHFEVDSSLLEHDVVELCIHGLDTYAFVFLNGHIILKANNMFRVWSVNVKRHLDIGNNELQVYFRSPVKQGLSEQKYFGMRLPAVNDQSENGGLGPNKVSVFSRKAGFHYGWDWGPRFVTSGIWRPIELLAWNQIKIKDVFIAQEKIDTINAQLKAIVSVENPEPWNVKVVVENVTDNSTIESKELQLSPELPQVEIPFSIENPRLWWSNGLGESFLYHFRVKIISENGSEVEKEIRTGLRSLNLVRERDEFGESFYFELNGQKVFAKGANYIPNDIFLTEVKADDYRKVISDAASANMNMIRVWGGGIYEEDIFYDLCDEMGIMVWQDFMFACSLYPGDQEFLDNIKQEAIDNVVRLRNHPSIALWCGNNEINTMWGFHGDEDPLGWKKLYSSKQKEFVNDAYLKIFHEILPEVIENYTDGDDYWPSSPQAGYKPEKHSTFDTLSSGDQHYWGVWHGLHPFSAFEKYVGRFMSEYGFQSFPEFETVKKYTIPSDHDIESEVMAAHQRSGFGNLRIKEYMEREYNVPENFEQFLYLSQVLQAEGIRMAVEAHRRNMPRCMGSLYWQLNDCWPVASWASIDYYHNWKALHYAVRKAFEPVILSVYEGGSLLKVFSVSDRVNDFIGTLLVKVLSFSGKVIRQLELPVQVEASSSKILFSTDLEALLKGAEKDQVVIHCSLYEEGKVLFNALHYLLPPKELKLHDRPKIKLKLSDTEQGLCLKVSSPKLVKNLMLFIPDLQILFSDNYFDLLPGEEKEVWFHTSLKANDLNGKIKFRHVVVG</sequence>
<comment type="caution">
    <text evidence="20">The sequence shown here is derived from an EMBL/GenBank/DDBJ whole genome shotgun (WGS) entry which is preliminary data.</text>
</comment>
<dbReference type="InterPro" id="IPR041447">
    <property type="entry name" value="Mannosidase_ig"/>
</dbReference>
<evidence type="ECO:0000256" key="2">
    <source>
        <dbReference type="ARBA" id="ARBA00004371"/>
    </source>
</evidence>
<dbReference type="PANTHER" id="PTHR43730">
    <property type="entry name" value="BETA-MANNOSIDASE"/>
    <property type="match status" value="1"/>
</dbReference>
<evidence type="ECO:0000256" key="8">
    <source>
        <dbReference type="ARBA" id="ARBA00022729"/>
    </source>
</evidence>
<gene>
    <name evidence="20" type="ORF">DDZ16_10230</name>
</gene>
<dbReference type="Pfam" id="PF17786">
    <property type="entry name" value="Mannosidase_ig"/>
    <property type="match status" value="1"/>
</dbReference>
<evidence type="ECO:0000256" key="4">
    <source>
        <dbReference type="ARBA" id="ARBA00004740"/>
    </source>
</evidence>
<dbReference type="InterPro" id="IPR050887">
    <property type="entry name" value="Beta-mannosidase_GH2"/>
</dbReference>
<keyword evidence="8" id="KW-0732">Signal</keyword>
<dbReference type="FunFam" id="3.20.20.80:FF:000050">
    <property type="entry name" value="Beta-mannosidase B"/>
    <property type="match status" value="1"/>
</dbReference>
<evidence type="ECO:0000256" key="7">
    <source>
        <dbReference type="ARBA" id="ARBA00022525"/>
    </source>
</evidence>
<evidence type="ECO:0000256" key="11">
    <source>
        <dbReference type="ARBA" id="ARBA00023228"/>
    </source>
</evidence>
<name>A0A2U2B8I7_9BACT</name>
<protein>
    <recommendedName>
        <fullName evidence="14">Beta-mannosidase B</fullName>
        <ecNumber evidence="6">3.2.1.25</ecNumber>
    </recommendedName>
    <alternativeName>
        <fullName evidence="15">Mannanase B</fullName>
    </alternativeName>
</protein>
<evidence type="ECO:0000256" key="12">
    <source>
        <dbReference type="ARBA" id="ARBA00023295"/>
    </source>
</evidence>
<dbReference type="FunFam" id="2.60.120.260:FF:000060">
    <property type="entry name" value="Probable beta-mannosidase"/>
    <property type="match status" value="1"/>
</dbReference>
<dbReference type="EC" id="3.2.1.25" evidence="6"/>
<dbReference type="SUPFAM" id="SSF49785">
    <property type="entry name" value="Galactose-binding domain-like"/>
    <property type="match status" value="1"/>
</dbReference>
<dbReference type="Proteomes" id="UP000244956">
    <property type="component" value="Unassembled WGS sequence"/>
</dbReference>
<dbReference type="RefSeq" id="WP_109264364.1">
    <property type="nucleotide sequence ID" value="NZ_QEWP01000007.1"/>
</dbReference>
<dbReference type="SUPFAM" id="SSF49303">
    <property type="entry name" value="beta-Galactosidase/glucuronidase domain"/>
    <property type="match status" value="3"/>
</dbReference>
<dbReference type="SUPFAM" id="SSF51445">
    <property type="entry name" value="(Trans)glycosidases"/>
    <property type="match status" value="1"/>
</dbReference>
<dbReference type="Pfam" id="PF17753">
    <property type="entry name" value="Ig_mannosidase"/>
    <property type="match status" value="1"/>
</dbReference>
<dbReference type="Gene3D" id="2.60.120.260">
    <property type="entry name" value="Galactose-binding domain-like"/>
    <property type="match status" value="1"/>
</dbReference>
<comment type="subunit">
    <text evidence="5">Homodimer.</text>
</comment>
<comment type="subcellular location">
    <subcellularLocation>
        <location evidence="2">Lysosome</location>
    </subcellularLocation>
    <subcellularLocation>
        <location evidence="3">Secreted</location>
    </subcellularLocation>
</comment>
<evidence type="ECO:0000313" key="20">
    <source>
        <dbReference type="EMBL" id="PWD99379.1"/>
    </source>
</evidence>
<keyword evidence="12" id="KW-0326">Glycosidase</keyword>
<evidence type="ECO:0000256" key="13">
    <source>
        <dbReference type="ARBA" id="ARBA00038429"/>
    </source>
</evidence>
<evidence type="ECO:0000313" key="21">
    <source>
        <dbReference type="Proteomes" id="UP000244956"/>
    </source>
</evidence>
<dbReference type="InterPro" id="IPR013783">
    <property type="entry name" value="Ig-like_fold"/>
</dbReference>
<dbReference type="GO" id="GO:0004567">
    <property type="term" value="F:beta-mannosidase activity"/>
    <property type="evidence" value="ECO:0007669"/>
    <property type="project" value="UniProtKB-EC"/>
</dbReference>
<dbReference type="EMBL" id="QEWP01000007">
    <property type="protein sequence ID" value="PWD99379.1"/>
    <property type="molecule type" value="Genomic_DNA"/>
</dbReference>
<reference evidence="20 21" key="1">
    <citation type="submission" date="2018-05" db="EMBL/GenBank/DDBJ databases">
        <title>Marinilabilia rubrum sp. nov., isolated from saltern sediment.</title>
        <authorList>
            <person name="Zhang R."/>
        </authorList>
    </citation>
    <scope>NUCLEOTIDE SEQUENCE [LARGE SCALE GENOMIC DNA]</scope>
    <source>
        <strain evidence="20 21">WTE16</strain>
    </source>
</reference>
<dbReference type="InterPro" id="IPR008979">
    <property type="entry name" value="Galactose-bd-like_sf"/>
</dbReference>
<evidence type="ECO:0000256" key="3">
    <source>
        <dbReference type="ARBA" id="ARBA00004613"/>
    </source>
</evidence>
<dbReference type="Pfam" id="PF22666">
    <property type="entry name" value="Glyco_hydro_2_N2"/>
    <property type="match status" value="1"/>
</dbReference>
<dbReference type="OrthoDB" id="9801077at2"/>
<dbReference type="InterPro" id="IPR036156">
    <property type="entry name" value="Beta-gal/glucu_dom_sf"/>
</dbReference>
<keyword evidence="11" id="KW-0458">Lysosome</keyword>
<dbReference type="GO" id="GO:0006516">
    <property type="term" value="P:glycoprotein catabolic process"/>
    <property type="evidence" value="ECO:0007669"/>
    <property type="project" value="TreeGrafter"/>
</dbReference>